<accession>A0A843XKI3</accession>
<evidence type="ECO:0000313" key="4">
    <source>
        <dbReference type="Proteomes" id="UP000652761"/>
    </source>
</evidence>
<feature type="region of interest" description="Disordered" evidence="2">
    <location>
        <begin position="67"/>
        <end position="97"/>
    </location>
</feature>
<feature type="coiled-coil region" evidence="1">
    <location>
        <begin position="100"/>
        <end position="145"/>
    </location>
</feature>
<proteinExistence type="predicted"/>
<evidence type="ECO:0000256" key="2">
    <source>
        <dbReference type="SAM" id="MobiDB-lite"/>
    </source>
</evidence>
<dbReference type="EMBL" id="NMUH01009078">
    <property type="protein sequence ID" value="MQM19640.1"/>
    <property type="molecule type" value="Genomic_DNA"/>
</dbReference>
<dbReference type="AlphaFoldDB" id="A0A843XKI3"/>
<dbReference type="Proteomes" id="UP000652761">
    <property type="component" value="Unassembled WGS sequence"/>
</dbReference>
<gene>
    <name evidence="3" type="ORF">Taro_052648</name>
</gene>
<evidence type="ECO:0000256" key="1">
    <source>
        <dbReference type="SAM" id="Coils"/>
    </source>
</evidence>
<protein>
    <submittedName>
        <fullName evidence="3">Uncharacterized protein</fullName>
    </submittedName>
</protein>
<reference evidence="3" key="1">
    <citation type="submission" date="2017-07" db="EMBL/GenBank/DDBJ databases">
        <title>Taro Niue Genome Assembly and Annotation.</title>
        <authorList>
            <person name="Atibalentja N."/>
            <person name="Keating K."/>
            <person name="Fields C.J."/>
        </authorList>
    </citation>
    <scope>NUCLEOTIDE SEQUENCE</scope>
    <source>
        <strain evidence="3">Niue_2</strain>
        <tissue evidence="3">Leaf</tissue>
    </source>
</reference>
<evidence type="ECO:0000313" key="3">
    <source>
        <dbReference type="EMBL" id="MQM19640.1"/>
    </source>
</evidence>
<sequence>ILASNVPKSSKIRKGRGKFKGLETFKKIRGYNNAKLPVQIDMEFRRPFGENADGLVGEIARLAMSERNKVSRSKQRSGHVRGRGCGPRPPSKSATTTTTIAGLQSQVKEKEERMVQMEKIVSKQKEDLNKIQEKLDRQHEEVTARLQSEMSSQLNEMVYIENL</sequence>
<organism evidence="3 4">
    <name type="scientific">Colocasia esculenta</name>
    <name type="common">Wild taro</name>
    <name type="synonym">Arum esculentum</name>
    <dbReference type="NCBI Taxonomy" id="4460"/>
    <lineage>
        <taxon>Eukaryota</taxon>
        <taxon>Viridiplantae</taxon>
        <taxon>Streptophyta</taxon>
        <taxon>Embryophyta</taxon>
        <taxon>Tracheophyta</taxon>
        <taxon>Spermatophyta</taxon>
        <taxon>Magnoliopsida</taxon>
        <taxon>Liliopsida</taxon>
        <taxon>Araceae</taxon>
        <taxon>Aroideae</taxon>
        <taxon>Colocasieae</taxon>
        <taxon>Colocasia</taxon>
    </lineage>
</organism>
<feature type="non-terminal residue" evidence="3">
    <location>
        <position position="163"/>
    </location>
</feature>
<feature type="non-terminal residue" evidence="3">
    <location>
        <position position="1"/>
    </location>
</feature>
<name>A0A843XKI3_COLES</name>
<feature type="compositionally biased region" description="Basic residues" evidence="2">
    <location>
        <begin position="70"/>
        <end position="82"/>
    </location>
</feature>
<keyword evidence="1" id="KW-0175">Coiled coil</keyword>
<keyword evidence="4" id="KW-1185">Reference proteome</keyword>
<comment type="caution">
    <text evidence="3">The sequence shown here is derived from an EMBL/GenBank/DDBJ whole genome shotgun (WGS) entry which is preliminary data.</text>
</comment>